<dbReference type="GO" id="GO:0019239">
    <property type="term" value="F:deaminase activity"/>
    <property type="evidence" value="ECO:0007669"/>
    <property type="project" value="TreeGrafter"/>
</dbReference>
<name>A0A381Y074_9ZZZZ</name>
<dbReference type="InterPro" id="IPR006175">
    <property type="entry name" value="YjgF/YER057c/UK114"/>
</dbReference>
<dbReference type="CDD" id="cd00448">
    <property type="entry name" value="YjgF_YER057c_UK114_family"/>
    <property type="match status" value="1"/>
</dbReference>
<reference evidence="2" key="1">
    <citation type="submission" date="2018-05" db="EMBL/GenBank/DDBJ databases">
        <authorList>
            <person name="Lanie J.A."/>
            <person name="Ng W.-L."/>
            <person name="Kazmierczak K.M."/>
            <person name="Andrzejewski T.M."/>
            <person name="Davidsen T.M."/>
            <person name="Wayne K.J."/>
            <person name="Tettelin H."/>
            <person name="Glass J.I."/>
            <person name="Rusch D."/>
            <person name="Podicherti R."/>
            <person name="Tsui H.-C.T."/>
            <person name="Winkler M.E."/>
        </authorList>
    </citation>
    <scope>NUCLEOTIDE SEQUENCE</scope>
</reference>
<dbReference type="EMBL" id="UINC01017001">
    <property type="protein sequence ID" value="SVA70345.1"/>
    <property type="molecule type" value="Genomic_DNA"/>
</dbReference>
<accession>A0A381Y074</accession>
<dbReference type="SUPFAM" id="SSF55298">
    <property type="entry name" value="YjgF-like"/>
    <property type="match status" value="1"/>
</dbReference>
<evidence type="ECO:0008006" key="3">
    <source>
        <dbReference type="Google" id="ProtNLM"/>
    </source>
</evidence>
<dbReference type="PANTHER" id="PTHR11803">
    <property type="entry name" value="2-IMINOBUTANOATE/2-IMINOPROPANOATE DEAMINASE RIDA"/>
    <property type="match status" value="1"/>
</dbReference>
<dbReference type="InterPro" id="IPR035959">
    <property type="entry name" value="RutC-like_sf"/>
</dbReference>
<sequence length="130" mass="14708">MKKKIETDKAPGALGTYSQAIESNNMIYLSGQIPIDPKTSKIVKGDENQIRQVFRNIKAVSEACESSLDQIVKLTVYLIDLNIFPVLNEIMKEFFEEPFPARAVVQVARLPLDSQIEIEGIIVKEDTYNY</sequence>
<dbReference type="InterPro" id="IPR019897">
    <property type="entry name" value="RidA_CS"/>
</dbReference>
<dbReference type="InterPro" id="IPR006056">
    <property type="entry name" value="RidA"/>
</dbReference>
<dbReference type="PROSITE" id="PS01094">
    <property type="entry name" value="UPF0076"/>
    <property type="match status" value="1"/>
</dbReference>
<proteinExistence type="inferred from homology"/>
<gene>
    <name evidence="2" type="ORF">METZ01_LOCUS123199</name>
</gene>
<dbReference type="Gene3D" id="3.30.1330.40">
    <property type="entry name" value="RutC-like"/>
    <property type="match status" value="1"/>
</dbReference>
<dbReference type="Pfam" id="PF01042">
    <property type="entry name" value="Ribonuc_L-PSP"/>
    <property type="match status" value="1"/>
</dbReference>
<dbReference type="FunFam" id="3.30.1330.40:FF:000001">
    <property type="entry name" value="L-PSP family endoribonuclease"/>
    <property type="match status" value="1"/>
</dbReference>
<dbReference type="GO" id="GO:0005829">
    <property type="term" value="C:cytosol"/>
    <property type="evidence" value="ECO:0007669"/>
    <property type="project" value="TreeGrafter"/>
</dbReference>
<evidence type="ECO:0000256" key="1">
    <source>
        <dbReference type="ARBA" id="ARBA00010552"/>
    </source>
</evidence>
<dbReference type="NCBIfam" id="TIGR00004">
    <property type="entry name" value="Rid family detoxifying hydrolase"/>
    <property type="match status" value="1"/>
</dbReference>
<dbReference type="PANTHER" id="PTHR11803:SF39">
    <property type="entry name" value="2-IMINOBUTANOATE_2-IMINOPROPANOATE DEAMINASE"/>
    <property type="match status" value="1"/>
</dbReference>
<protein>
    <recommendedName>
        <fullName evidence="3">Reactive intermediate/imine deaminase</fullName>
    </recommendedName>
</protein>
<organism evidence="2">
    <name type="scientific">marine metagenome</name>
    <dbReference type="NCBI Taxonomy" id="408172"/>
    <lineage>
        <taxon>unclassified sequences</taxon>
        <taxon>metagenomes</taxon>
        <taxon>ecological metagenomes</taxon>
    </lineage>
</organism>
<dbReference type="AlphaFoldDB" id="A0A381Y074"/>
<comment type="similarity">
    <text evidence="1">Belongs to the RutC family.</text>
</comment>
<evidence type="ECO:0000313" key="2">
    <source>
        <dbReference type="EMBL" id="SVA70345.1"/>
    </source>
</evidence>